<sequence length="180" mass="20529">MFGPPVDLSFKDLHSVADALLAVPRSGWRPLKTNSNGKYLSRSLRLSNNVISDLAGLQHVCEHFLAQPWNIGWLDLSFNKITCINPVVCELRELRVLYLHGNDICELSEVDKLRELQYLQAITLHGNTIETNEKYRNHVILTLPQLKTMDFSAVIREERDTANVWHHCSNRGKATNESLP</sequence>
<dbReference type="PANTHER" id="PTHR46545">
    <property type="entry name" value="LEUCINE-RICH REPEAT-CONTAINING PROTEIN 51"/>
    <property type="match status" value="1"/>
</dbReference>
<accession>A0AAW1F7R7</accession>
<keyword evidence="5" id="KW-0677">Repeat</keyword>
<dbReference type="InterPro" id="IPR001611">
    <property type="entry name" value="Leu-rich_rpt"/>
</dbReference>
<name>A0AAW1F7R7_ZOAVI</name>
<reference evidence="6 7" key="1">
    <citation type="journal article" date="2024" name="Genome Biol. Evol.">
        <title>Chromosome-level genome assembly of the viviparous eelpout Zoarces viviparus.</title>
        <authorList>
            <person name="Fuhrmann N."/>
            <person name="Brasseur M.V."/>
            <person name="Bakowski C.E."/>
            <person name="Podsiadlowski L."/>
            <person name="Prost S."/>
            <person name="Krehenwinkel H."/>
            <person name="Mayer C."/>
        </authorList>
    </citation>
    <scope>NUCLEOTIDE SEQUENCE [LARGE SCALE GENOMIC DNA]</scope>
    <source>
        <strain evidence="6">NO-MEL_2022_Ind0_liver</strain>
    </source>
</reference>
<evidence type="ECO:0000313" key="6">
    <source>
        <dbReference type="EMBL" id="KAK9530382.1"/>
    </source>
</evidence>
<dbReference type="GO" id="GO:0005737">
    <property type="term" value="C:cytoplasm"/>
    <property type="evidence" value="ECO:0007669"/>
    <property type="project" value="UniProtKB-SubCell"/>
</dbReference>
<evidence type="ECO:0000256" key="1">
    <source>
        <dbReference type="ARBA" id="ARBA00004496"/>
    </source>
</evidence>
<dbReference type="InterPro" id="IPR032675">
    <property type="entry name" value="LRR_dom_sf"/>
</dbReference>
<dbReference type="PROSITE" id="PS51450">
    <property type="entry name" value="LRR"/>
    <property type="match status" value="1"/>
</dbReference>
<gene>
    <name evidence="6" type="ORF">VZT92_011887</name>
</gene>
<proteinExistence type="predicted"/>
<keyword evidence="7" id="KW-1185">Reference proteome</keyword>
<comment type="subcellular location">
    <subcellularLocation>
        <location evidence="1">Cytoplasm</location>
    </subcellularLocation>
</comment>
<evidence type="ECO:0000256" key="4">
    <source>
        <dbReference type="ARBA" id="ARBA00022614"/>
    </source>
</evidence>
<dbReference type="Proteomes" id="UP001488805">
    <property type="component" value="Unassembled WGS sequence"/>
</dbReference>
<dbReference type="AlphaFoldDB" id="A0AAW1F7R7"/>
<evidence type="ECO:0000256" key="2">
    <source>
        <dbReference type="ARBA" id="ARBA00014223"/>
    </source>
</evidence>
<keyword evidence="3" id="KW-0963">Cytoplasm</keyword>
<dbReference type="Gene3D" id="3.80.10.10">
    <property type="entry name" value="Ribonuclease Inhibitor"/>
    <property type="match status" value="1"/>
</dbReference>
<dbReference type="PANTHER" id="PTHR46545:SF1">
    <property type="entry name" value="LEUCINE-RICH REPEAT-CONTAINING PROTEIN 51"/>
    <property type="match status" value="1"/>
</dbReference>
<dbReference type="Pfam" id="PF14580">
    <property type="entry name" value="LRR_9"/>
    <property type="match status" value="1"/>
</dbReference>
<evidence type="ECO:0000256" key="3">
    <source>
        <dbReference type="ARBA" id="ARBA00022490"/>
    </source>
</evidence>
<evidence type="ECO:0000313" key="7">
    <source>
        <dbReference type="Proteomes" id="UP001488805"/>
    </source>
</evidence>
<dbReference type="EMBL" id="JBCEZU010000100">
    <property type="protein sequence ID" value="KAK9530382.1"/>
    <property type="molecule type" value="Genomic_DNA"/>
</dbReference>
<keyword evidence="4" id="KW-0433">Leucine-rich repeat</keyword>
<organism evidence="6 7">
    <name type="scientific">Zoarces viviparus</name>
    <name type="common">Viviparous eelpout</name>
    <name type="synonym">Blennius viviparus</name>
    <dbReference type="NCBI Taxonomy" id="48416"/>
    <lineage>
        <taxon>Eukaryota</taxon>
        <taxon>Metazoa</taxon>
        <taxon>Chordata</taxon>
        <taxon>Craniata</taxon>
        <taxon>Vertebrata</taxon>
        <taxon>Euteleostomi</taxon>
        <taxon>Actinopterygii</taxon>
        <taxon>Neopterygii</taxon>
        <taxon>Teleostei</taxon>
        <taxon>Neoteleostei</taxon>
        <taxon>Acanthomorphata</taxon>
        <taxon>Eupercaria</taxon>
        <taxon>Perciformes</taxon>
        <taxon>Cottioidei</taxon>
        <taxon>Zoarcales</taxon>
        <taxon>Zoarcidae</taxon>
        <taxon>Zoarcinae</taxon>
        <taxon>Zoarces</taxon>
    </lineage>
</organism>
<dbReference type="SUPFAM" id="SSF52058">
    <property type="entry name" value="L domain-like"/>
    <property type="match status" value="1"/>
</dbReference>
<comment type="caution">
    <text evidence="6">The sequence shown here is derived from an EMBL/GenBank/DDBJ whole genome shotgun (WGS) entry which is preliminary data.</text>
</comment>
<protein>
    <recommendedName>
        <fullName evidence="2">Leucine-rich repeat-containing protein 51</fullName>
    </recommendedName>
</protein>
<evidence type="ECO:0000256" key="5">
    <source>
        <dbReference type="ARBA" id="ARBA00022737"/>
    </source>
</evidence>